<keyword evidence="1 3" id="KW-0328">Glycosyltransferase</keyword>
<keyword evidence="2 3" id="KW-0808">Transferase</keyword>
<dbReference type="EMBL" id="UZWD01000038">
    <property type="protein sequence ID" value="VDS05917.1"/>
    <property type="molecule type" value="Genomic_DNA"/>
</dbReference>
<evidence type="ECO:0000256" key="1">
    <source>
        <dbReference type="ARBA" id="ARBA00022676"/>
    </source>
</evidence>
<dbReference type="RefSeq" id="WP_126151445.1">
    <property type="nucleotide sequence ID" value="NZ_JBHTMH010000001.1"/>
</dbReference>
<dbReference type="NCBIfam" id="TIGR00696">
    <property type="entry name" value="wecG_tagA_cpsF"/>
    <property type="match status" value="1"/>
</dbReference>
<sequence>MAYADFRQVPTTTVGGMTLSVLTMDDAAAVMLDAARRHQRGNRPLYFTSANGEVLARVASDKQVAALFAEADQVLADGQPLVVGSRFLCSLPLPQRVATTDLFHYVARLAEQNGSTFYLFGATEAENRKAAEIIARDYPALKVVGRSHGYLQGAELDAKLAEINALAPDIFWLAMGVPREQFFIAEHSHKLSNVGLIKTSGGLFDHIAGKTRRAPALLQKLGLEWLWRIGQEPRRLFWRYFTTNPYAALLILTRSH</sequence>
<dbReference type="EC" id="2.4.1.187" evidence="3"/>
<dbReference type="AlphaFoldDB" id="A0A3S4CDX5"/>
<dbReference type="Pfam" id="PF03808">
    <property type="entry name" value="Glyco_tran_WecG"/>
    <property type="match status" value="1"/>
</dbReference>
<name>A0A3S4CDX5_9HYPH</name>
<reference evidence="3 4" key="1">
    <citation type="submission" date="2018-12" db="EMBL/GenBank/DDBJ databases">
        <authorList>
            <person name="Criscuolo A."/>
        </authorList>
    </citation>
    <scope>NUCLEOTIDE SEQUENCE [LARGE SCALE GENOMIC DNA]</scope>
    <source>
        <strain evidence="3">ACIP1116281</strain>
    </source>
</reference>
<accession>A0A3S4CDX5</accession>
<gene>
    <name evidence="3" type="primary">tagA_2</name>
    <name evidence="3" type="ORF">DEVEQU_03064</name>
</gene>
<evidence type="ECO:0000313" key="3">
    <source>
        <dbReference type="EMBL" id="VDS05917.1"/>
    </source>
</evidence>
<proteinExistence type="predicted"/>
<evidence type="ECO:0000313" key="4">
    <source>
        <dbReference type="Proteomes" id="UP000268844"/>
    </source>
</evidence>
<dbReference type="OrthoDB" id="9771846at2"/>
<keyword evidence="4" id="KW-1185">Reference proteome</keyword>
<dbReference type="CDD" id="cd06533">
    <property type="entry name" value="Glyco_transf_WecG_TagA"/>
    <property type="match status" value="1"/>
</dbReference>
<organism evidence="3 4">
    <name type="scientific">Devosia equisanguinis</name>
    <dbReference type="NCBI Taxonomy" id="2490941"/>
    <lineage>
        <taxon>Bacteria</taxon>
        <taxon>Pseudomonadati</taxon>
        <taxon>Pseudomonadota</taxon>
        <taxon>Alphaproteobacteria</taxon>
        <taxon>Hyphomicrobiales</taxon>
        <taxon>Devosiaceae</taxon>
        <taxon>Devosia</taxon>
    </lineage>
</organism>
<dbReference type="Proteomes" id="UP000268844">
    <property type="component" value="Unassembled WGS sequence"/>
</dbReference>
<dbReference type="PANTHER" id="PTHR34136">
    <property type="match status" value="1"/>
</dbReference>
<evidence type="ECO:0000256" key="2">
    <source>
        <dbReference type="ARBA" id="ARBA00022679"/>
    </source>
</evidence>
<protein>
    <submittedName>
        <fullName evidence="3">N-acetylmannosaminyltransferase</fullName>
        <ecNumber evidence="3">2.4.1.187</ecNumber>
    </submittedName>
</protein>
<dbReference type="PANTHER" id="PTHR34136:SF1">
    <property type="entry name" value="UDP-N-ACETYL-D-MANNOSAMINURONIC ACID TRANSFERASE"/>
    <property type="match status" value="1"/>
</dbReference>
<dbReference type="GO" id="GO:0047244">
    <property type="term" value="F:N-acetylglucosaminyldiphosphoundecaprenol N-acetyl-beta-D-mannosaminyltransferase activity"/>
    <property type="evidence" value="ECO:0007669"/>
    <property type="project" value="UniProtKB-EC"/>
</dbReference>
<dbReference type="InterPro" id="IPR004629">
    <property type="entry name" value="WecG_TagA_CpsF"/>
</dbReference>